<dbReference type="PANTHER" id="PTHR11839">
    <property type="entry name" value="UDP/ADP-SUGAR PYROPHOSPHATASE"/>
    <property type="match status" value="1"/>
</dbReference>
<dbReference type="PROSITE" id="PS51462">
    <property type="entry name" value="NUDIX"/>
    <property type="match status" value="1"/>
</dbReference>
<dbReference type="AlphaFoldDB" id="A0A346Y288"/>
<dbReference type="CDD" id="cd24161">
    <property type="entry name" value="NUDIX_ADPRase_Ndx2"/>
    <property type="match status" value="1"/>
</dbReference>
<evidence type="ECO:0000313" key="5">
    <source>
        <dbReference type="Proteomes" id="UP000264006"/>
    </source>
</evidence>
<proteinExistence type="predicted"/>
<evidence type="ECO:0000256" key="2">
    <source>
        <dbReference type="ARBA" id="ARBA00022801"/>
    </source>
</evidence>
<dbReference type="PANTHER" id="PTHR11839:SF18">
    <property type="entry name" value="NUDIX HYDROLASE DOMAIN-CONTAINING PROTEIN"/>
    <property type="match status" value="1"/>
</dbReference>
<dbReference type="Pfam" id="PF00293">
    <property type="entry name" value="NUDIX"/>
    <property type="match status" value="1"/>
</dbReference>
<dbReference type="InterPro" id="IPR000086">
    <property type="entry name" value="NUDIX_hydrolase_dom"/>
</dbReference>
<dbReference type="OrthoDB" id="177518at2"/>
<evidence type="ECO:0000256" key="1">
    <source>
        <dbReference type="ARBA" id="ARBA00001946"/>
    </source>
</evidence>
<protein>
    <submittedName>
        <fullName evidence="4">ADP-ribose pyrophosphatase</fullName>
    </submittedName>
</protein>
<dbReference type="GO" id="GO:0005829">
    <property type="term" value="C:cytosol"/>
    <property type="evidence" value="ECO:0007669"/>
    <property type="project" value="TreeGrafter"/>
</dbReference>
<dbReference type="RefSeq" id="WP_114594278.1">
    <property type="nucleotide sequence ID" value="NZ_CP031165.1"/>
</dbReference>
<keyword evidence="2" id="KW-0378">Hydrolase</keyword>
<name>A0A346Y288_9ACTN</name>
<keyword evidence="5" id="KW-1185">Reference proteome</keyword>
<accession>A0A346Y288</accession>
<reference evidence="4 5" key="1">
    <citation type="submission" date="2018-09" db="EMBL/GenBank/DDBJ databases">
        <title>Complete genome sequence of Euzebya sp. DY32-46 isolated from seawater of Pacific Ocean.</title>
        <authorList>
            <person name="Xu L."/>
            <person name="Wu Y.-H."/>
            <person name="Xu X.-W."/>
        </authorList>
    </citation>
    <scope>NUCLEOTIDE SEQUENCE [LARGE SCALE GENOMIC DNA]</scope>
    <source>
        <strain evidence="4 5">DY32-46</strain>
    </source>
</reference>
<dbReference type="InterPro" id="IPR015797">
    <property type="entry name" value="NUDIX_hydrolase-like_dom_sf"/>
</dbReference>
<dbReference type="GO" id="GO:0016787">
    <property type="term" value="F:hydrolase activity"/>
    <property type="evidence" value="ECO:0007669"/>
    <property type="project" value="UniProtKB-KW"/>
</dbReference>
<dbReference type="InterPro" id="IPR020084">
    <property type="entry name" value="NUDIX_hydrolase_CS"/>
</dbReference>
<dbReference type="GO" id="GO:0019693">
    <property type="term" value="P:ribose phosphate metabolic process"/>
    <property type="evidence" value="ECO:0007669"/>
    <property type="project" value="TreeGrafter"/>
</dbReference>
<gene>
    <name evidence="4" type="ORF">DVS28_a3913</name>
</gene>
<evidence type="ECO:0000313" key="4">
    <source>
        <dbReference type="EMBL" id="AXV08585.1"/>
    </source>
</evidence>
<dbReference type="SUPFAM" id="SSF55811">
    <property type="entry name" value="Nudix"/>
    <property type="match status" value="1"/>
</dbReference>
<sequence length="182" mass="19938">MPLVTSPWTIVASREVYANPWITVVEHDVIRPDGKPGLYGIVQSSLAVGVVPLTDEGNVVLVGQWRVPFDEWSWEIPEGGTGPDEDGLTAIKRELQEETGYVAREWELFGPTIQLSNSHSSEEADVYVARGLTQVGANPDGDEVLEVIEVPFETALDMVDRGEITDSITVIALLRLARQRGA</sequence>
<dbReference type="EMBL" id="CP031165">
    <property type="protein sequence ID" value="AXV08585.1"/>
    <property type="molecule type" value="Genomic_DNA"/>
</dbReference>
<dbReference type="KEGG" id="euz:DVS28_a3913"/>
<dbReference type="GO" id="GO:0006753">
    <property type="term" value="P:nucleoside phosphate metabolic process"/>
    <property type="evidence" value="ECO:0007669"/>
    <property type="project" value="TreeGrafter"/>
</dbReference>
<dbReference type="Proteomes" id="UP000264006">
    <property type="component" value="Chromosome"/>
</dbReference>
<comment type="cofactor">
    <cofactor evidence="1">
        <name>Mg(2+)</name>
        <dbReference type="ChEBI" id="CHEBI:18420"/>
    </cofactor>
</comment>
<dbReference type="PROSITE" id="PS00893">
    <property type="entry name" value="NUDIX_BOX"/>
    <property type="match status" value="1"/>
</dbReference>
<evidence type="ECO:0000259" key="3">
    <source>
        <dbReference type="PROSITE" id="PS51462"/>
    </source>
</evidence>
<feature type="domain" description="Nudix hydrolase" evidence="3">
    <location>
        <begin position="43"/>
        <end position="172"/>
    </location>
</feature>
<dbReference type="Gene3D" id="3.90.79.10">
    <property type="entry name" value="Nucleoside Triphosphate Pyrophosphohydrolase"/>
    <property type="match status" value="1"/>
</dbReference>
<organism evidence="4 5">
    <name type="scientific">Euzebya pacifica</name>
    <dbReference type="NCBI Taxonomy" id="1608957"/>
    <lineage>
        <taxon>Bacteria</taxon>
        <taxon>Bacillati</taxon>
        <taxon>Actinomycetota</taxon>
        <taxon>Nitriliruptoria</taxon>
        <taxon>Euzebyales</taxon>
    </lineage>
</organism>